<reference evidence="2" key="1">
    <citation type="journal article" date="2019" name="Sci. Rep.">
        <title>Draft genome of Tanacetum cinerariifolium, the natural source of mosquito coil.</title>
        <authorList>
            <person name="Yamashiro T."/>
            <person name="Shiraishi A."/>
            <person name="Satake H."/>
            <person name="Nakayama K."/>
        </authorList>
    </citation>
    <scope>NUCLEOTIDE SEQUENCE</scope>
</reference>
<feature type="compositionally biased region" description="Low complexity" evidence="1">
    <location>
        <begin position="100"/>
        <end position="115"/>
    </location>
</feature>
<feature type="region of interest" description="Disordered" evidence="1">
    <location>
        <begin position="170"/>
        <end position="233"/>
    </location>
</feature>
<feature type="compositionally biased region" description="Acidic residues" evidence="1">
    <location>
        <begin position="173"/>
        <end position="185"/>
    </location>
</feature>
<gene>
    <name evidence="2" type="ORF">Tci_203274</name>
</gene>
<feature type="compositionally biased region" description="Basic and acidic residues" evidence="1">
    <location>
        <begin position="186"/>
        <end position="195"/>
    </location>
</feature>
<feature type="region of interest" description="Disordered" evidence="1">
    <location>
        <begin position="94"/>
        <end position="125"/>
    </location>
</feature>
<organism evidence="2">
    <name type="scientific">Tanacetum cinerariifolium</name>
    <name type="common">Dalmatian daisy</name>
    <name type="synonym">Chrysanthemum cinerariifolium</name>
    <dbReference type="NCBI Taxonomy" id="118510"/>
    <lineage>
        <taxon>Eukaryota</taxon>
        <taxon>Viridiplantae</taxon>
        <taxon>Streptophyta</taxon>
        <taxon>Embryophyta</taxon>
        <taxon>Tracheophyta</taxon>
        <taxon>Spermatophyta</taxon>
        <taxon>Magnoliopsida</taxon>
        <taxon>eudicotyledons</taxon>
        <taxon>Gunneridae</taxon>
        <taxon>Pentapetalae</taxon>
        <taxon>asterids</taxon>
        <taxon>campanulids</taxon>
        <taxon>Asterales</taxon>
        <taxon>Asteraceae</taxon>
        <taxon>Asteroideae</taxon>
        <taxon>Anthemideae</taxon>
        <taxon>Anthemidinae</taxon>
        <taxon>Tanacetum</taxon>
    </lineage>
</organism>
<dbReference type="EMBL" id="BKCJ010053288">
    <property type="protein sequence ID" value="GEW31298.1"/>
    <property type="molecule type" value="Genomic_DNA"/>
</dbReference>
<name>A0A699GU83_TANCI</name>
<feature type="compositionally biased region" description="Basic and acidic residues" evidence="1">
    <location>
        <begin position="203"/>
        <end position="223"/>
    </location>
</feature>
<evidence type="ECO:0000313" key="2">
    <source>
        <dbReference type="EMBL" id="GEW31298.1"/>
    </source>
</evidence>
<evidence type="ECO:0000256" key="1">
    <source>
        <dbReference type="SAM" id="MobiDB-lite"/>
    </source>
</evidence>
<proteinExistence type="predicted"/>
<dbReference type="AlphaFoldDB" id="A0A699GU83"/>
<protein>
    <submittedName>
        <fullName evidence="2">Uncharacterized protein</fullName>
    </submittedName>
</protein>
<sequence>MIGCEVMRTLASVEIEIMLILGLPCCLSSSSVRCLESADGAQSSRVPVPLPEDPYEAIRQAYLVGTDTESEPFEDLFKTETLESPHVVAPPTCHVEESEASGTSGARSTSSDSTAPLLPDHPLTHTTPDLVPILRRNACMAVRVPPVMLPGLSTGIAKVAAMSDSAFRKRVSEEDEEVDESLDFDSESKDAKDEGPIAEDENPTARDEGLTARDEGLTTRDEGPGIGVESHGLDDEIRGLDDECHSVESDGFGLGDAEALPRGQQQAALVMGTAVSVPLGLGYGALRCRELALEGDHVYSTFEVGQGSGSVPEPERSKRVPASRKPILATWTDPKDGMVYIDVPGYPPPVSPPQTPPSPEWSSGSFPISQAPSIVRLPISSPMISLTVPSPIASNVATSTATIPVDEDQFIVVGAQLELYRSILQDHTQRLDVMQPTLFAEIDRDRPVLALDAWAGRVDSWMTDMSRAGYDDHRLVHDMLLQQTALQRELREMGGRITTLEQERDHMER</sequence>
<comment type="caution">
    <text evidence="2">The sequence shown here is derived from an EMBL/GenBank/DDBJ whole genome shotgun (WGS) entry which is preliminary data.</text>
</comment>
<accession>A0A699GU83</accession>